<reference evidence="2" key="1">
    <citation type="submission" date="2016-03" db="EMBL/GenBank/DDBJ databases">
        <title>Mechanisms controlling the formation of the plant cell surface in tip-growing cells are functionally conserved among land plants.</title>
        <authorList>
            <person name="Honkanen S."/>
            <person name="Jones V.A."/>
            <person name="Morieri G."/>
            <person name="Champion C."/>
            <person name="Hetherington A.J."/>
            <person name="Kelly S."/>
            <person name="Saint-Marcoux D."/>
            <person name="Proust H."/>
            <person name="Prescott H."/>
            <person name="Dolan L."/>
        </authorList>
    </citation>
    <scope>NUCLEOTIDE SEQUENCE [LARGE SCALE GENOMIC DNA]</scope>
    <source>
        <tissue evidence="2">Whole gametophyte</tissue>
    </source>
</reference>
<accession>A0A176VDG5</accession>
<protein>
    <submittedName>
        <fullName evidence="2">Uncharacterized protein</fullName>
    </submittedName>
</protein>
<proteinExistence type="predicted"/>
<gene>
    <name evidence="2" type="ORF">AXG93_1923s1740</name>
</gene>
<keyword evidence="3" id="KW-1185">Reference proteome</keyword>
<dbReference type="Proteomes" id="UP000077202">
    <property type="component" value="Unassembled WGS sequence"/>
</dbReference>
<dbReference type="EMBL" id="LVLJ01004028">
    <property type="protein sequence ID" value="OAE18617.1"/>
    <property type="molecule type" value="Genomic_DNA"/>
</dbReference>
<evidence type="ECO:0000313" key="3">
    <source>
        <dbReference type="Proteomes" id="UP000077202"/>
    </source>
</evidence>
<dbReference type="AlphaFoldDB" id="A0A176VDG5"/>
<comment type="caution">
    <text evidence="2">The sequence shown here is derived from an EMBL/GenBank/DDBJ whole genome shotgun (WGS) entry which is preliminary data.</text>
</comment>
<evidence type="ECO:0000256" key="1">
    <source>
        <dbReference type="SAM" id="MobiDB-lite"/>
    </source>
</evidence>
<name>A0A176VDG5_MARPO</name>
<evidence type="ECO:0000313" key="2">
    <source>
        <dbReference type="EMBL" id="OAE18617.1"/>
    </source>
</evidence>
<organism evidence="2 3">
    <name type="scientific">Marchantia polymorpha subsp. ruderalis</name>
    <dbReference type="NCBI Taxonomy" id="1480154"/>
    <lineage>
        <taxon>Eukaryota</taxon>
        <taxon>Viridiplantae</taxon>
        <taxon>Streptophyta</taxon>
        <taxon>Embryophyta</taxon>
        <taxon>Marchantiophyta</taxon>
        <taxon>Marchantiopsida</taxon>
        <taxon>Marchantiidae</taxon>
        <taxon>Marchantiales</taxon>
        <taxon>Marchantiaceae</taxon>
        <taxon>Marchantia</taxon>
    </lineage>
</organism>
<sequence length="224" mass="25224">MPSGGKSAQTEPAHSMRCDAVGGVWAKSPGLEMELARRESSSRARFRRPEHRLVHRDQRKVLRTSSLIEILNCPTTSSDHKAEMWDSGRRYGARAGRQVRLHGHGCCSADELQKLLPRTESLDFRRQGELWGGEEAPPKHVASPAAAECWVVHCHWFAEQPLDSVLQWSSVLLLSRTTVQNITELHFLWSITAVILDLKHPGAQDPHMLKDDDNNDGERDKLLS</sequence>
<feature type="region of interest" description="Disordered" evidence="1">
    <location>
        <begin position="204"/>
        <end position="224"/>
    </location>
</feature>